<keyword evidence="6" id="KW-0677">Repeat</keyword>
<evidence type="ECO:0000256" key="16">
    <source>
        <dbReference type="ARBA" id="ARBA00046252"/>
    </source>
</evidence>
<dbReference type="InterPro" id="IPR006667">
    <property type="entry name" value="SLC41_membr_dom"/>
</dbReference>
<evidence type="ECO:0000256" key="1">
    <source>
        <dbReference type="ARBA" id="ARBA00004651"/>
    </source>
</evidence>
<dbReference type="InterPro" id="IPR036739">
    <property type="entry name" value="SLC41_membr_dom_sf"/>
</dbReference>
<reference evidence="20" key="3">
    <citation type="submission" date="2025-08" db="UniProtKB">
        <authorList>
            <consortium name="Ensembl"/>
        </authorList>
    </citation>
    <scope>IDENTIFICATION</scope>
</reference>
<dbReference type="OMA" id="ADYINMN"/>
<comment type="catalytic activity">
    <reaction evidence="13">
        <text>Fe(2+)(in) = Fe(2+)(out)</text>
        <dbReference type="Rhea" id="RHEA:28486"/>
        <dbReference type="ChEBI" id="CHEBI:29033"/>
    </reaction>
</comment>
<evidence type="ECO:0000256" key="8">
    <source>
        <dbReference type="ARBA" id="ARBA00022989"/>
    </source>
</evidence>
<evidence type="ECO:0000256" key="13">
    <source>
        <dbReference type="ARBA" id="ARBA00036243"/>
    </source>
</evidence>
<dbReference type="GO" id="GO:0008324">
    <property type="term" value="F:monoatomic cation transmembrane transporter activity"/>
    <property type="evidence" value="ECO:0007669"/>
    <property type="project" value="UniProtKB-UniRule"/>
</dbReference>
<dbReference type="InParanoid" id="A0A6Q2WQQ7"/>
<comment type="catalytic activity">
    <reaction evidence="12">
        <text>Mn(2+)(in) = Mn(2+)(out)</text>
        <dbReference type="Rhea" id="RHEA:28699"/>
        <dbReference type="ChEBI" id="CHEBI:29035"/>
    </reaction>
</comment>
<evidence type="ECO:0000256" key="7">
    <source>
        <dbReference type="ARBA" id="ARBA00022842"/>
    </source>
</evidence>
<evidence type="ECO:0000256" key="18">
    <source>
        <dbReference type="SAM" id="MobiDB-lite"/>
    </source>
</evidence>
<dbReference type="AlphaFoldDB" id="A0A6Q2WQQ7"/>
<dbReference type="GO" id="GO:0030001">
    <property type="term" value="P:metal ion transport"/>
    <property type="evidence" value="ECO:0007669"/>
    <property type="project" value="UniProtKB-UniRule"/>
</dbReference>
<keyword evidence="21" id="KW-1185">Reference proteome</keyword>
<evidence type="ECO:0000256" key="9">
    <source>
        <dbReference type="ARBA" id="ARBA00023065"/>
    </source>
</evidence>
<evidence type="ECO:0000256" key="2">
    <source>
        <dbReference type="ARBA" id="ARBA00009749"/>
    </source>
</evidence>
<feature type="transmembrane region" description="Helical" evidence="17">
    <location>
        <begin position="380"/>
        <end position="397"/>
    </location>
</feature>
<name>A0A6Q2WQQ7_ESOLU</name>
<keyword evidence="5 17" id="KW-0812">Transmembrane</keyword>
<evidence type="ECO:0000256" key="3">
    <source>
        <dbReference type="ARBA" id="ARBA00022448"/>
    </source>
</evidence>
<dbReference type="GO" id="GO:0022890">
    <property type="term" value="F:inorganic cation transmembrane transporter activity"/>
    <property type="evidence" value="ECO:0007669"/>
    <property type="project" value="UniProtKB-UniRule"/>
</dbReference>
<protein>
    <recommendedName>
        <fullName evidence="17">Solute carrier family 41 member</fullName>
    </recommendedName>
</protein>
<keyword evidence="7 17" id="KW-0460">Magnesium</keyword>
<feature type="transmembrane region" description="Helical" evidence="17">
    <location>
        <begin position="511"/>
        <end position="534"/>
    </location>
</feature>
<evidence type="ECO:0000256" key="14">
    <source>
        <dbReference type="ARBA" id="ARBA00036245"/>
    </source>
</evidence>
<evidence type="ECO:0000256" key="15">
    <source>
        <dbReference type="ARBA" id="ARBA00036293"/>
    </source>
</evidence>
<evidence type="ECO:0000256" key="5">
    <source>
        <dbReference type="ARBA" id="ARBA00022692"/>
    </source>
</evidence>
<comment type="subcellular location">
    <subcellularLocation>
        <location evidence="1">Cell membrane</location>
        <topology evidence="1">Multi-pass membrane protein</topology>
    </subcellularLocation>
    <subcellularLocation>
        <location evidence="17">Membrane</location>
        <topology evidence="17">Multi-pass membrane protein</topology>
    </subcellularLocation>
</comment>
<feature type="domain" description="SLC41A/MgtE integral membrane" evidence="19">
    <location>
        <begin position="170"/>
        <end position="303"/>
    </location>
</feature>
<feature type="transmembrane region" description="Helical" evidence="17">
    <location>
        <begin position="284"/>
        <end position="305"/>
    </location>
</feature>
<evidence type="ECO:0000313" key="21">
    <source>
        <dbReference type="Proteomes" id="UP000265140"/>
    </source>
</evidence>
<organism evidence="20 21">
    <name type="scientific">Esox lucius</name>
    <name type="common">Northern pike</name>
    <dbReference type="NCBI Taxonomy" id="8010"/>
    <lineage>
        <taxon>Eukaryota</taxon>
        <taxon>Metazoa</taxon>
        <taxon>Chordata</taxon>
        <taxon>Craniata</taxon>
        <taxon>Vertebrata</taxon>
        <taxon>Euteleostomi</taxon>
        <taxon>Actinopterygii</taxon>
        <taxon>Neopterygii</taxon>
        <taxon>Teleostei</taxon>
        <taxon>Protacanthopterygii</taxon>
        <taxon>Esociformes</taxon>
        <taxon>Esocidae</taxon>
        <taxon>Esox</taxon>
    </lineage>
</organism>
<keyword evidence="4" id="KW-1003">Cell membrane</keyword>
<dbReference type="FunFam" id="1.10.357.20:FF:000001">
    <property type="entry name" value="Solute carrier family 41 member 2"/>
    <property type="match status" value="1"/>
</dbReference>
<reference evidence="20" key="4">
    <citation type="submission" date="2025-09" db="UniProtKB">
        <authorList>
            <consortium name="Ensembl"/>
        </authorList>
    </citation>
    <scope>IDENTIFICATION</scope>
</reference>
<evidence type="ECO:0000256" key="11">
    <source>
        <dbReference type="ARBA" id="ARBA00034269"/>
    </source>
</evidence>
<evidence type="ECO:0000256" key="17">
    <source>
        <dbReference type="RuleBase" id="RU369007"/>
    </source>
</evidence>
<proteinExistence type="inferred from homology"/>
<reference evidence="20" key="2">
    <citation type="submission" date="2020-02" db="EMBL/GenBank/DDBJ databases">
        <title>Esox lucius (northern pike) genome, fEsoLuc1, primary haplotype.</title>
        <authorList>
            <person name="Myers G."/>
            <person name="Karagic N."/>
            <person name="Meyer A."/>
            <person name="Pippel M."/>
            <person name="Reichard M."/>
            <person name="Winkler S."/>
            <person name="Tracey A."/>
            <person name="Sims Y."/>
            <person name="Howe K."/>
            <person name="Rhie A."/>
            <person name="Formenti G."/>
            <person name="Durbin R."/>
            <person name="Fedrigo O."/>
            <person name="Jarvis E.D."/>
        </authorList>
    </citation>
    <scope>NUCLEOTIDE SEQUENCE [LARGE SCALE GENOMIC DNA]</scope>
</reference>
<dbReference type="Gene3D" id="1.10.357.20">
    <property type="entry name" value="SLC41 divalent cation transporters, integral membrane domain"/>
    <property type="match status" value="2"/>
</dbReference>
<evidence type="ECO:0000256" key="6">
    <source>
        <dbReference type="ARBA" id="ARBA00022737"/>
    </source>
</evidence>
<evidence type="ECO:0000256" key="10">
    <source>
        <dbReference type="ARBA" id="ARBA00023136"/>
    </source>
</evidence>
<dbReference type="FunFam" id="1.10.357.20:FF:000002">
    <property type="entry name" value="Solute carrier family 41, member 2"/>
    <property type="match status" value="1"/>
</dbReference>
<feature type="transmembrane region" description="Helical" evidence="17">
    <location>
        <begin position="317"/>
        <end position="336"/>
    </location>
</feature>
<dbReference type="InterPro" id="IPR045349">
    <property type="entry name" value="SLC41A1-3"/>
</dbReference>
<sequence>ISGGETLSSKKQKKCPTHSEHMTVPMATNGPHHDQLVPSDIVDSGKHNGRHYGSCRVPEAPQPEGRHQLLNKAQSPSSRSPSSGLGSYVETAPLLSNGHFPGSKVNEDPEDCGAQGGFPEAPVESVRSMVLQILMPFLLAGLGTVSAGMLLDVVQHWGVFQRVTEIFILVPALLGLKGNLEMTLASRLSTAVNVGRMECAREKWSLIIGNLALKQVQATVLGLLAALAALFLGWVLSGEVLLSHAALLCSASVTTAFMASLLQGIIMVGVITGSKRMGINPDNVATPIAASFGDLITLAILAGFSQGLYECIELYPYVSYLVCLFFLCLTPLWVVISSRNPASRILLYTGWEPIITAMVISSLGGLILDTTVSDPNMVGMILYTPVINGIGGNLVAIQSSRIATDLHLHCLPRQVPENRRSCYYPCRTFFGSGANQRSAQVLLVLAIPGHLIFLYTIHLMKGSTVGPTFVFITFFLAAALLQVLTLLCVADWMVHFLWRTGRDPDSYSIPYLTALGDLLGTGLLALAFFLLWLVGEQVSTGD</sequence>
<comment type="function">
    <text evidence="16">Acts as a plasma-membrane magnesium transporter. Can also mediate the transport of other divalent metal cations in an order of Ba(2+) &gt; Ni(2+) &gt; Co(2+) &gt; Fe(2+) &gt; Mn(2+).</text>
</comment>
<dbReference type="GO" id="GO:0005886">
    <property type="term" value="C:plasma membrane"/>
    <property type="evidence" value="ECO:0007669"/>
    <property type="project" value="UniProtKB-SubCell"/>
</dbReference>
<accession>A0A6Q2WQQ7</accession>
<dbReference type="Pfam" id="PF01769">
    <property type="entry name" value="MgtE"/>
    <property type="match status" value="2"/>
</dbReference>
<feature type="transmembrane region" description="Helical" evidence="17">
    <location>
        <begin position="242"/>
        <end position="272"/>
    </location>
</feature>
<evidence type="ECO:0000313" key="20">
    <source>
        <dbReference type="Ensembl" id="ENSELUP00000043302.1"/>
    </source>
</evidence>
<feature type="transmembrane region" description="Helical" evidence="17">
    <location>
        <begin position="345"/>
        <end position="368"/>
    </location>
</feature>
<comment type="catalytic activity">
    <reaction evidence="15">
        <text>Ni(2+)(in) = Ni(2+)(out)</text>
        <dbReference type="Rhea" id="RHEA:29831"/>
        <dbReference type="ChEBI" id="CHEBI:49786"/>
    </reaction>
</comment>
<evidence type="ECO:0000259" key="19">
    <source>
        <dbReference type="Pfam" id="PF01769"/>
    </source>
</evidence>
<dbReference type="Bgee" id="ENSELUG00000007161">
    <property type="expression patterns" value="Expressed in embryo and 2 other cell types or tissues"/>
</dbReference>
<comment type="catalytic activity">
    <reaction evidence="14">
        <text>Co(2+)(in) = Co(2+)(out)</text>
        <dbReference type="Rhea" id="RHEA:28578"/>
        <dbReference type="ChEBI" id="CHEBI:48828"/>
    </reaction>
</comment>
<comment type="catalytic activity">
    <reaction evidence="11">
        <text>Mg(2+)(in) = Mg(2+)(out)</text>
        <dbReference type="Rhea" id="RHEA:29827"/>
        <dbReference type="ChEBI" id="CHEBI:18420"/>
    </reaction>
</comment>
<dbReference type="Proteomes" id="UP000265140">
    <property type="component" value="Chromosome 19"/>
</dbReference>
<feature type="transmembrane region" description="Helical" evidence="17">
    <location>
        <begin position="469"/>
        <end position="490"/>
    </location>
</feature>
<feature type="transmembrane region" description="Helical" evidence="17">
    <location>
        <begin position="133"/>
        <end position="151"/>
    </location>
</feature>
<keyword evidence="10 17" id="KW-0472">Membrane</keyword>
<feature type="region of interest" description="Disordered" evidence="18">
    <location>
        <begin position="1"/>
        <end position="88"/>
    </location>
</feature>
<comment type="function">
    <text evidence="17">Acts as a magnesium transporter.</text>
</comment>
<dbReference type="SUPFAM" id="SSF161093">
    <property type="entry name" value="MgtE membrane domain-like"/>
    <property type="match status" value="2"/>
</dbReference>
<keyword evidence="3 17" id="KW-0813">Transport</keyword>
<dbReference type="PANTHER" id="PTHR16228:SF25">
    <property type="entry name" value="SOLUTE CARRIER FAMILY 41 MEMBER 2"/>
    <property type="match status" value="1"/>
</dbReference>
<evidence type="ECO:0000256" key="4">
    <source>
        <dbReference type="ARBA" id="ARBA00022475"/>
    </source>
</evidence>
<dbReference type="PANTHER" id="PTHR16228">
    <property type="entry name" value="DIVALENT CATION TRANSPORTER SOLUTE CARRIER FAMILY 41"/>
    <property type="match status" value="1"/>
</dbReference>
<feature type="transmembrane region" description="Helical" evidence="17">
    <location>
        <begin position="439"/>
        <end position="457"/>
    </location>
</feature>
<evidence type="ECO:0000256" key="12">
    <source>
        <dbReference type="ARBA" id="ARBA00036173"/>
    </source>
</evidence>
<feature type="transmembrane region" description="Helical" evidence="17">
    <location>
        <begin position="218"/>
        <end position="236"/>
    </location>
</feature>
<dbReference type="GeneTree" id="ENSGT00950000183042"/>
<dbReference type="Ensembl" id="ENSELUT00000081837.2">
    <property type="protein sequence ID" value="ENSELUP00000043302.1"/>
    <property type="gene ID" value="ENSELUG00000007161.3"/>
</dbReference>
<keyword evidence="8 17" id="KW-1133">Transmembrane helix</keyword>
<feature type="compositionally biased region" description="Low complexity" evidence="18">
    <location>
        <begin position="75"/>
        <end position="87"/>
    </location>
</feature>
<reference evidence="21" key="1">
    <citation type="journal article" date="2014" name="PLoS ONE">
        <title>The genome and linkage map of the northern pike (Esox lucius): conserved synteny revealed between the salmonid sister group and the Neoteleostei.</title>
        <authorList>
            <person name="Rondeau E.B."/>
            <person name="Minkley D.R."/>
            <person name="Leong J.S."/>
            <person name="Messmer A.M."/>
            <person name="Jantzen J.R."/>
            <person name="von Schalburg K.R."/>
            <person name="Lemon C."/>
            <person name="Bird N.H."/>
            <person name="Koop B.F."/>
        </authorList>
    </citation>
    <scope>NUCLEOTIDE SEQUENCE</scope>
</reference>
<keyword evidence="9 17" id="KW-0406">Ion transport</keyword>
<feature type="domain" description="SLC41A/MgtE integral membrane" evidence="19">
    <location>
        <begin position="384"/>
        <end position="526"/>
    </location>
</feature>
<comment type="similarity">
    <text evidence="2 17">Belongs to the SLC41A transporter family.</text>
</comment>